<dbReference type="InterPro" id="IPR003560">
    <property type="entry name" value="DHB_DH"/>
</dbReference>
<dbReference type="PANTHER" id="PTHR42760">
    <property type="entry name" value="SHORT-CHAIN DEHYDROGENASES/REDUCTASES FAMILY MEMBER"/>
    <property type="match status" value="1"/>
</dbReference>
<dbReference type="EMBL" id="KZ825867">
    <property type="protein sequence ID" value="PYH94660.1"/>
    <property type="molecule type" value="Genomic_DNA"/>
</dbReference>
<accession>A0A319DBB6</accession>
<dbReference type="PANTHER" id="PTHR42760:SF5">
    <property type="entry name" value="2-DEHYDRO-3-DEOXY-D-GLUCONATE 5-DEHYDROGENASE"/>
    <property type="match status" value="1"/>
</dbReference>
<dbReference type="PRINTS" id="PR01397">
    <property type="entry name" value="DHBDHDRGNASE"/>
</dbReference>
<proteinExistence type="inferred from homology"/>
<organism evidence="4 5">
    <name type="scientific">Aspergillus ellipticus CBS 707.79</name>
    <dbReference type="NCBI Taxonomy" id="1448320"/>
    <lineage>
        <taxon>Eukaryota</taxon>
        <taxon>Fungi</taxon>
        <taxon>Dikarya</taxon>
        <taxon>Ascomycota</taxon>
        <taxon>Pezizomycotina</taxon>
        <taxon>Eurotiomycetes</taxon>
        <taxon>Eurotiomycetidae</taxon>
        <taxon>Eurotiales</taxon>
        <taxon>Aspergillaceae</taxon>
        <taxon>Aspergillus</taxon>
        <taxon>Aspergillus subgen. Circumdati</taxon>
    </lineage>
</organism>
<dbReference type="SUPFAM" id="SSF51735">
    <property type="entry name" value="NAD(P)-binding Rossmann-fold domains"/>
    <property type="match status" value="1"/>
</dbReference>
<dbReference type="Proteomes" id="UP000247810">
    <property type="component" value="Unassembled WGS sequence"/>
</dbReference>
<dbReference type="Gene3D" id="3.40.50.720">
    <property type="entry name" value="NAD(P)-binding Rossmann-like Domain"/>
    <property type="match status" value="1"/>
</dbReference>
<keyword evidence="5" id="KW-1185">Reference proteome</keyword>
<dbReference type="GO" id="GO:0016616">
    <property type="term" value="F:oxidoreductase activity, acting on the CH-OH group of donors, NAD or NADP as acceptor"/>
    <property type="evidence" value="ECO:0007669"/>
    <property type="project" value="TreeGrafter"/>
</dbReference>
<protein>
    <submittedName>
        <fullName evidence="4">NAD(P)-binding protein</fullName>
    </submittedName>
</protein>
<reference evidence="4 5" key="1">
    <citation type="submission" date="2018-02" db="EMBL/GenBank/DDBJ databases">
        <title>The genomes of Aspergillus section Nigri reveals drivers in fungal speciation.</title>
        <authorList>
            <consortium name="DOE Joint Genome Institute"/>
            <person name="Vesth T.C."/>
            <person name="Nybo J."/>
            <person name="Theobald S."/>
            <person name="Brandl J."/>
            <person name="Frisvad J.C."/>
            <person name="Nielsen K.F."/>
            <person name="Lyhne E.K."/>
            <person name="Kogle M.E."/>
            <person name="Kuo A."/>
            <person name="Riley R."/>
            <person name="Clum A."/>
            <person name="Nolan M."/>
            <person name="Lipzen A."/>
            <person name="Salamov A."/>
            <person name="Henrissat B."/>
            <person name="Wiebenga A."/>
            <person name="De vries R.P."/>
            <person name="Grigoriev I.V."/>
            <person name="Mortensen U.H."/>
            <person name="Andersen M.R."/>
            <person name="Baker S.E."/>
        </authorList>
    </citation>
    <scope>NUCLEOTIDE SEQUENCE [LARGE SCALE GENOMIC DNA]</scope>
    <source>
        <strain evidence="4 5">CBS 707.79</strain>
    </source>
</reference>
<dbReference type="GO" id="GO:0019290">
    <property type="term" value="P:siderophore biosynthetic process"/>
    <property type="evidence" value="ECO:0007669"/>
    <property type="project" value="InterPro"/>
</dbReference>
<dbReference type="Pfam" id="PF00106">
    <property type="entry name" value="adh_short"/>
    <property type="match status" value="1"/>
</dbReference>
<dbReference type="AlphaFoldDB" id="A0A319DBB6"/>
<dbReference type="VEuPathDB" id="FungiDB:BO71DRAFT_398714"/>
<evidence type="ECO:0000256" key="1">
    <source>
        <dbReference type="ARBA" id="ARBA00006484"/>
    </source>
</evidence>
<evidence type="ECO:0000256" key="2">
    <source>
        <dbReference type="ARBA" id="ARBA00022857"/>
    </source>
</evidence>
<evidence type="ECO:0000256" key="3">
    <source>
        <dbReference type="ARBA" id="ARBA00023002"/>
    </source>
</evidence>
<sequence length="105" mass="11023">MNHLPTSQLFSLEGKPVICTGGTGGIGQALCKTLAEAGADIVSIQIPNDPHAESLSKCVAEIGRKLWTFDCNLADPSSLRSTFRDIWNAGITPSVLLNCAGLLAL</sequence>
<dbReference type="OrthoDB" id="37659at2759"/>
<evidence type="ECO:0000313" key="4">
    <source>
        <dbReference type="EMBL" id="PYH94660.1"/>
    </source>
</evidence>
<dbReference type="STRING" id="1448320.A0A319DBB6"/>
<dbReference type="InterPro" id="IPR002347">
    <property type="entry name" value="SDR_fam"/>
</dbReference>
<keyword evidence="3" id="KW-0560">Oxidoreductase</keyword>
<gene>
    <name evidence="4" type="ORF">BO71DRAFT_398714</name>
</gene>
<comment type="similarity">
    <text evidence="1">Belongs to the short-chain dehydrogenases/reductases (SDR) family.</text>
</comment>
<dbReference type="InterPro" id="IPR036291">
    <property type="entry name" value="NAD(P)-bd_dom_sf"/>
</dbReference>
<name>A0A319DBB6_9EURO</name>
<evidence type="ECO:0000313" key="5">
    <source>
        <dbReference type="Proteomes" id="UP000247810"/>
    </source>
</evidence>
<dbReference type="GO" id="GO:0008667">
    <property type="term" value="F:2,3-dihydro-2,3-dihydroxybenzoate dehydrogenase activity"/>
    <property type="evidence" value="ECO:0007669"/>
    <property type="project" value="InterPro"/>
</dbReference>
<keyword evidence="2" id="KW-0521">NADP</keyword>